<gene>
    <name evidence="4" type="ORF">UABAM_05204</name>
</gene>
<dbReference type="InterPro" id="IPR033428">
    <property type="entry name" value="DUF5118"/>
</dbReference>
<dbReference type="GO" id="GO:0008237">
    <property type="term" value="F:metallopeptidase activity"/>
    <property type="evidence" value="ECO:0007669"/>
    <property type="project" value="InterPro"/>
</dbReference>
<dbReference type="EMBL" id="AP019860">
    <property type="protein sequence ID" value="BBM86816.1"/>
    <property type="molecule type" value="Genomic_DNA"/>
</dbReference>
<dbReference type="Proteomes" id="UP000326354">
    <property type="component" value="Chromosome"/>
</dbReference>
<feature type="domain" description="EcxA zinc-binding" evidence="1">
    <location>
        <begin position="453"/>
        <end position="770"/>
    </location>
</feature>
<dbReference type="PANTHER" id="PTHR38478:SF1">
    <property type="entry name" value="ZINC DEPENDENT METALLOPROTEASE DOMAIN LIPOPROTEIN"/>
    <property type="match status" value="1"/>
</dbReference>
<dbReference type="SUPFAM" id="SSF55486">
    <property type="entry name" value="Metalloproteases ('zincins'), catalytic domain"/>
    <property type="match status" value="1"/>
</dbReference>
<proteinExistence type="predicted"/>
<dbReference type="AlphaFoldDB" id="A0A5S9ISI8"/>
<accession>A0A5S9ISI8</accession>
<dbReference type="Gene3D" id="3.40.390.10">
    <property type="entry name" value="Collagenase (Catalytic Domain)"/>
    <property type="match status" value="1"/>
</dbReference>
<feature type="domain" description="DUF5117" evidence="2">
    <location>
        <begin position="64"/>
        <end position="254"/>
    </location>
</feature>
<keyword evidence="5" id="KW-1185">Reference proteome</keyword>
<dbReference type="InterPro" id="IPR032534">
    <property type="entry name" value="EcxA_zinc-bd"/>
</dbReference>
<feature type="domain" description="DUF5118" evidence="3">
    <location>
        <begin position="15"/>
        <end position="59"/>
    </location>
</feature>
<evidence type="ECO:0000259" key="1">
    <source>
        <dbReference type="Pfam" id="PF16313"/>
    </source>
</evidence>
<sequence length="863" mass="98827">MVADNKKPKPEFPSADEITKKMTPMEGFFSLYKKNEELYALIPSSKFNKPFLLAMTISSGVYGGMQWDHMMVYWQKQGKKLLLMRPDLRYRAKKTTMEEVVQRTFPATIIRAVPILAKSGSKYLIDLAGIFKSDIAGLSVVAPFLLEGQFQLNPTLGTWNKVKVFPSNVELGVKLAFTGVKFSGDENFSDTMDLRRSYPLSVHFSLAAIPPSSYKPRVADTRIGYFGVAIKDFAKKYSARNKFHRYINRWNLQKIDPSLELSPPQQPIIFYIEKTVPYRYRKYVKEGIAEWNKAFEKIGFVDAIIVRQQTATQFNDLDPEDARYNFFRWTTNELGFAAGPSRVNPMTGEILDADIIFDDSMLRYAAGSHVSMNNAFALLKHDAKFAKRLEAMGKLNPLKRLHFISPQQHEKIQRKRNLLSVMRKRNIPVCTHGEHKCQQLRLAYGIMRAKGKKDVPLEFIGQFVKEVTMHEVGHTLGLYHNFKASSWLSIDKINSEEKPAATSGSVMDYNPINFAPKGKPQGNYLTTTIGPYDYWAIQYGYAQVKDAELQKIAQRCAEDGLAYANDLYASAIDPDPFIFRWDLSSDHIAFAKQNRELLRQLSDDILKRYVAEGEEFHPVRQAFDMLLAENAYNSIVVARSIGGQSLYWDHKGDPKARNPFVVIPAEKQRQSLKFLNETIFASPNFSPEVLNHLAPGTWWHWGTNELDNIATYPLHDMIIAYQTVVLLNLIEPMTLMRLENSPLQIKKGDEVFTIADLLDGLTDGIWSELYALDKNKKYTNSTPFISSFRRNLQQAYLDFWIYYFLDDEIEISIPTDAKSIALKNLTFLLEKIEEILQNKDILDSASVAHLLKSKYNITEYIDE</sequence>
<evidence type="ECO:0000313" key="5">
    <source>
        <dbReference type="Proteomes" id="UP000326354"/>
    </source>
</evidence>
<dbReference type="InterPro" id="IPR034032">
    <property type="entry name" value="Zn_MMP-like_bac"/>
</dbReference>
<organism evidence="4 5">
    <name type="scientific">Uabimicrobium amorphum</name>
    <dbReference type="NCBI Taxonomy" id="2596890"/>
    <lineage>
        <taxon>Bacteria</taxon>
        <taxon>Pseudomonadati</taxon>
        <taxon>Planctomycetota</taxon>
        <taxon>Candidatus Uabimicrobiia</taxon>
        <taxon>Candidatus Uabimicrobiales</taxon>
        <taxon>Candidatus Uabimicrobiaceae</taxon>
        <taxon>Candidatus Uabimicrobium</taxon>
    </lineage>
</organism>
<evidence type="ECO:0000259" key="2">
    <source>
        <dbReference type="Pfam" id="PF17148"/>
    </source>
</evidence>
<dbReference type="KEGG" id="uam:UABAM_05204"/>
<dbReference type="InterPro" id="IPR024079">
    <property type="entry name" value="MetalloPept_cat_dom_sf"/>
</dbReference>
<dbReference type="Pfam" id="PF17162">
    <property type="entry name" value="DUF5118"/>
    <property type="match status" value="1"/>
</dbReference>
<evidence type="ECO:0008006" key="6">
    <source>
        <dbReference type="Google" id="ProtNLM"/>
    </source>
</evidence>
<evidence type="ECO:0000259" key="3">
    <source>
        <dbReference type="Pfam" id="PF17162"/>
    </source>
</evidence>
<dbReference type="PANTHER" id="PTHR38478">
    <property type="entry name" value="PEPTIDASE M1A AND M12B"/>
    <property type="match status" value="1"/>
</dbReference>
<reference evidence="4 5" key="1">
    <citation type="submission" date="2019-08" db="EMBL/GenBank/DDBJ databases">
        <title>Complete genome sequence of Candidatus Uab amorphum.</title>
        <authorList>
            <person name="Shiratori T."/>
            <person name="Suzuki S."/>
            <person name="Kakizawa Y."/>
            <person name="Ishida K."/>
        </authorList>
    </citation>
    <scope>NUCLEOTIDE SEQUENCE [LARGE SCALE GENOMIC DNA]</scope>
    <source>
        <strain evidence="4 5">SRT547</strain>
    </source>
</reference>
<evidence type="ECO:0000313" key="4">
    <source>
        <dbReference type="EMBL" id="BBM86816.1"/>
    </source>
</evidence>
<name>A0A5S9ISI8_UABAM</name>
<protein>
    <recommendedName>
        <fullName evidence="6">DUF5117 domain-containing protein</fullName>
    </recommendedName>
</protein>
<dbReference type="Pfam" id="PF16313">
    <property type="entry name" value="DUF4953"/>
    <property type="match status" value="1"/>
</dbReference>
<dbReference type="Pfam" id="PF17148">
    <property type="entry name" value="DUF5117"/>
    <property type="match status" value="1"/>
</dbReference>
<dbReference type="CDD" id="cd04276">
    <property type="entry name" value="ZnMc_MMP_like_2"/>
    <property type="match status" value="1"/>
</dbReference>
<dbReference type="InterPro" id="IPR033413">
    <property type="entry name" value="DUF5117"/>
</dbReference>